<gene>
    <name evidence="1" type="ORF">Gotri_003384</name>
</gene>
<evidence type="ECO:0000313" key="2">
    <source>
        <dbReference type="Proteomes" id="UP000593568"/>
    </source>
</evidence>
<evidence type="ECO:0008006" key="3">
    <source>
        <dbReference type="Google" id="ProtNLM"/>
    </source>
</evidence>
<accession>A0A7J9F1C4</accession>
<comment type="caution">
    <text evidence="1">The sequence shown here is derived from an EMBL/GenBank/DDBJ whole genome shotgun (WGS) entry which is preliminary data.</text>
</comment>
<reference evidence="1 2" key="1">
    <citation type="journal article" date="2019" name="Genome Biol. Evol.">
        <title>Insights into the evolution of the New World diploid cottons (Gossypium, subgenus Houzingenia) based on genome sequencing.</title>
        <authorList>
            <person name="Grover C.E."/>
            <person name="Arick M.A. 2nd"/>
            <person name="Thrash A."/>
            <person name="Conover J.L."/>
            <person name="Sanders W.S."/>
            <person name="Peterson D.G."/>
            <person name="Frelichowski J.E."/>
            <person name="Scheffler J.A."/>
            <person name="Scheffler B.E."/>
            <person name="Wendel J.F."/>
        </authorList>
    </citation>
    <scope>NUCLEOTIDE SEQUENCE [LARGE SCALE GENOMIC DNA]</scope>
    <source>
        <strain evidence="1">8</strain>
        <tissue evidence="1">Leaf</tissue>
    </source>
</reference>
<dbReference type="Proteomes" id="UP000593568">
    <property type="component" value="Unassembled WGS sequence"/>
</dbReference>
<organism evidence="1 2">
    <name type="scientific">Gossypium trilobum</name>
    <dbReference type="NCBI Taxonomy" id="34281"/>
    <lineage>
        <taxon>Eukaryota</taxon>
        <taxon>Viridiplantae</taxon>
        <taxon>Streptophyta</taxon>
        <taxon>Embryophyta</taxon>
        <taxon>Tracheophyta</taxon>
        <taxon>Spermatophyta</taxon>
        <taxon>Magnoliopsida</taxon>
        <taxon>eudicotyledons</taxon>
        <taxon>Gunneridae</taxon>
        <taxon>Pentapetalae</taxon>
        <taxon>rosids</taxon>
        <taxon>malvids</taxon>
        <taxon>Malvales</taxon>
        <taxon>Malvaceae</taxon>
        <taxon>Malvoideae</taxon>
        <taxon>Gossypium</taxon>
    </lineage>
</organism>
<name>A0A7J9F1C4_9ROSI</name>
<dbReference type="AlphaFoldDB" id="A0A7J9F1C4"/>
<protein>
    <recommendedName>
        <fullName evidence="3">RNase H type-1 domain-containing protein</fullName>
    </recommendedName>
</protein>
<proteinExistence type="predicted"/>
<keyword evidence="2" id="KW-1185">Reference proteome</keyword>
<dbReference type="EMBL" id="JABEZW010000011">
    <property type="protein sequence ID" value="MBA0779103.1"/>
    <property type="molecule type" value="Genomic_DNA"/>
</dbReference>
<evidence type="ECO:0000313" key="1">
    <source>
        <dbReference type="EMBL" id="MBA0779103.1"/>
    </source>
</evidence>
<sequence>MGHTTVWNGSARVAPVACFDFSNSIGNGGFGRVLRNNKGSILALFSSPLQVTNPTIAKLLAVATALDIFAKTDWIHIDATVYSEANGMADAMARAGVDGYELFQAWW</sequence>